<keyword evidence="3" id="KW-0964">Secreted</keyword>
<dbReference type="Proteomes" id="UP000005408">
    <property type="component" value="Unassembled WGS sequence"/>
</dbReference>
<dbReference type="HOGENOM" id="CLU_029507_2_0_1"/>
<evidence type="ECO:0000256" key="2">
    <source>
        <dbReference type="ARBA" id="ARBA00006926"/>
    </source>
</evidence>
<evidence type="ECO:0000313" key="8">
    <source>
        <dbReference type="EMBL" id="EKC25678.1"/>
    </source>
</evidence>
<name>K1PVB9_MAGGI</name>
<keyword evidence="10" id="KW-1185">Reference proteome</keyword>
<accession>K1PVB9</accession>
<reference evidence="8" key="1">
    <citation type="journal article" date="2012" name="Nature">
        <title>The oyster genome reveals stress adaptation and complexity of shell formation.</title>
        <authorList>
            <person name="Zhang G."/>
            <person name="Fang X."/>
            <person name="Guo X."/>
            <person name="Li L."/>
            <person name="Luo R."/>
            <person name="Xu F."/>
            <person name="Yang P."/>
            <person name="Zhang L."/>
            <person name="Wang X."/>
            <person name="Qi H."/>
            <person name="Xiong Z."/>
            <person name="Que H."/>
            <person name="Xie Y."/>
            <person name="Holland P.W."/>
            <person name="Paps J."/>
            <person name="Zhu Y."/>
            <person name="Wu F."/>
            <person name="Chen Y."/>
            <person name="Wang J."/>
            <person name="Peng C."/>
            <person name="Meng J."/>
            <person name="Yang L."/>
            <person name="Liu J."/>
            <person name="Wen B."/>
            <person name="Zhang N."/>
            <person name="Huang Z."/>
            <person name="Zhu Q."/>
            <person name="Feng Y."/>
            <person name="Mount A."/>
            <person name="Hedgecock D."/>
            <person name="Xu Z."/>
            <person name="Liu Y."/>
            <person name="Domazet-Loso T."/>
            <person name="Du Y."/>
            <person name="Sun X."/>
            <person name="Zhang S."/>
            <person name="Liu B."/>
            <person name="Cheng P."/>
            <person name="Jiang X."/>
            <person name="Li J."/>
            <person name="Fan D."/>
            <person name="Wang W."/>
            <person name="Fu W."/>
            <person name="Wang T."/>
            <person name="Wang B."/>
            <person name="Zhang J."/>
            <person name="Peng Z."/>
            <person name="Li Y."/>
            <person name="Li N."/>
            <person name="Wang J."/>
            <person name="Chen M."/>
            <person name="He Y."/>
            <person name="Tan F."/>
            <person name="Song X."/>
            <person name="Zheng Q."/>
            <person name="Huang R."/>
            <person name="Yang H."/>
            <person name="Du X."/>
            <person name="Chen L."/>
            <person name="Yang M."/>
            <person name="Gaffney P.M."/>
            <person name="Wang S."/>
            <person name="Luo L."/>
            <person name="She Z."/>
            <person name="Ming Y."/>
            <person name="Huang W."/>
            <person name="Zhang S."/>
            <person name="Huang B."/>
            <person name="Zhang Y."/>
            <person name="Qu T."/>
            <person name="Ni P."/>
            <person name="Miao G."/>
            <person name="Wang J."/>
            <person name="Wang Q."/>
            <person name="Steinberg C.E."/>
            <person name="Wang H."/>
            <person name="Li N."/>
            <person name="Qian L."/>
            <person name="Zhang G."/>
            <person name="Li Y."/>
            <person name="Yang H."/>
            <person name="Liu X."/>
            <person name="Wang J."/>
            <person name="Yin Y."/>
            <person name="Wang J."/>
        </authorList>
    </citation>
    <scope>NUCLEOTIDE SEQUENCE [LARGE SCALE GENOMIC DNA]</scope>
    <source>
        <strain evidence="8">05x7-T-G4-1.051#20</strain>
    </source>
</reference>
<dbReference type="SUPFAM" id="SSF52833">
    <property type="entry name" value="Thioredoxin-like"/>
    <property type="match status" value="1"/>
</dbReference>
<dbReference type="PANTHER" id="PTHR11592:SF88">
    <property type="entry name" value="GLUTATHIONE PEROXIDASE-RELATED"/>
    <property type="match status" value="1"/>
</dbReference>
<evidence type="ECO:0000256" key="1">
    <source>
        <dbReference type="ARBA" id="ARBA00004613"/>
    </source>
</evidence>
<dbReference type="SMR" id="K1PVB9"/>
<dbReference type="PROSITE" id="PS51355">
    <property type="entry name" value="GLUTATHIONE_PEROXID_3"/>
    <property type="match status" value="1"/>
</dbReference>
<dbReference type="AlphaFoldDB" id="K1PVB9"/>
<evidence type="ECO:0000256" key="6">
    <source>
        <dbReference type="ARBA" id="ARBA00023002"/>
    </source>
</evidence>
<dbReference type="InterPro" id="IPR000889">
    <property type="entry name" value="Glutathione_peroxidase"/>
</dbReference>
<organism evidence="8">
    <name type="scientific">Magallana gigas</name>
    <name type="common">Pacific oyster</name>
    <name type="synonym">Crassostrea gigas</name>
    <dbReference type="NCBI Taxonomy" id="29159"/>
    <lineage>
        <taxon>Eukaryota</taxon>
        <taxon>Metazoa</taxon>
        <taxon>Spiralia</taxon>
        <taxon>Lophotrochozoa</taxon>
        <taxon>Mollusca</taxon>
        <taxon>Bivalvia</taxon>
        <taxon>Autobranchia</taxon>
        <taxon>Pteriomorphia</taxon>
        <taxon>Ostreida</taxon>
        <taxon>Ostreoidea</taxon>
        <taxon>Ostreidae</taxon>
        <taxon>Magallana</taxon>
    </lineage>
</organism>
<proteinExistence type="inferred from homology"/>
<dbReference type="PIRSF" id="PIRSF000303">
    <property type="entry name" value="Glutathion_perox"/>
    <property type="match status" value="1"/>
</dbReference>
<dbReference type="GO" id="GO:0005576">
    <property type="term" value="C:extracellular region"/>
    <property type="evidence" value="ECO:0007669"/>
    <property type="project" value="UniProtKB-SubCell"/>
</dbReference>
<evidence type="ECO:0000313" key="9">
    <source>
        <dbReference type="EnsemblMetazoa" id="G11008.3:cds"/>
    </source>
</evidence>
<reference evidence="9" key="2">
    <citation type="submission" date="2022-08" db="UniProtKB">
        <authorList>
            <consortium name="EnsemblMetazoa"/>
        </authorList>
    </citation>
    <scope>IDENTIFICATION</scope>
    <source>
        <strain evidence="9">05x7-T-G4-1.051#20</strain>
    </source>
</reference>
<comment type="subcellular location">
    <subcellularLocation>
        <location evidence="1">Secreted</location>
    </subcellularLocation>
</comment>
<protein>
    <recommendedName>
        <fullName evidence="7">Glutathione peroxidase</fullName>
    </recommendedName>
</protein>
<keyword evidence="6 7" id="KW-0560">Oxidoreductase</keyword>
<dbReference type="InterPro" id="IPR029760">
    <property type="entry name" value="GPX_CS"/>
</dbReference>
<evidence type="ECO:0000313" key="10">
    <source>
        <dbReference type="Proteomes" id="UP000005408"/>
    </source>
</evidence>
<dbReference type="PROSITE" id="PS00763">
    <property type="entry name" value="GLUTATHIONE_PEROXID_2"/>
    <property type="match status" value="1"/>
</dbReference>
<sequence length="143" mass="16510">MNELVDKFAGKLVVLGFPSNQFGHQENGNGVEILNTLKYVRPGNGFEPKFPVFEKLEVNGENAHPIFKFLRERLPLPSDDSTSFMTSASKILWAPVSRNDIAWNFEKFLITPDGKPHRRYSRHYIMTNIQSEIKKLIEEFKVK</sequence>
<dbReference type="PRINTS" id="PR01011">
    <property type="entry name" value="GLUTPROXDASE"/>
</dbReference>
<evidence type="ECO:0000256" key="5">
    <source>
        <dbReference type="ARBA" id="ARBA00022729"/>
    </source>
</evidence>
<dbReference type="InterPro" id="IPR036249">
    <property type="entry name" value="Thioredoxin-like_sf"/>
</dbReference>
<dbReference type="PANTHER" id="PTHR11592">
    <property type="entry name" value="GLUTATHIONE PEROXIDASE"/>
    <property type="match status" value="1"/>
</dbReference>
<dbReference type="Pfam" id="PF00255">
    <property type="entry name" value="GSHPx"/>
    <property type="match status" value="1"/>
</dbReference>
<dbReference type="Gene3D" id="3.40.30.10">
    <property type="entry name" value="Glutaredoxin"/>
    <property type="match status" value="1"/>
</dbReference>
<evidence type="ECO:0000256" key="3">
    <source>
        <dbReference type="ARBA" id="ARBA00022525"/>
    </source>
</evidence>
<keyword evidence="5" id="KW-0732">Signal</keyword>
<evidence type="ECO:0000256" key="7">
    <source>
        <dbReference type="RuleBase" id="RU000499"/>
    </source>
</evidence>
<evidence type="ECO:0000256" key="4">
    <source>
        <dbReference type="ARBA" id="ARBA00022559"/>
    </source>
</evidence>
<keyword evidence="4 7" id="KW-0575">Peroxidase</keyword>
<comment type="similarity">
    <text evidence="2 7">Belongs to the glutathione peroxidase family.</text>
</comment>
<dbReference type="EnsemblMetazoa" id="G11008.3">
    <property type="protein sequence ID" value="G11008.3:cds"/>
    <property type="gene ID" value="G11008"/>
</dbReference>
<gene>
    <name evidence="8" type="ORF">CGI_10017612</name>
</gene>
<dbReference type="EMBL" id="JH815978">
    <property type="protein sequence ID" value="EKC25678.1"/>
    <property type="molecule type" value="Genomic_DNA"/>
</dbReference>
<dbReference type="GO" id="GO:0004602">
    <property type="term" value="F:glutathione peroxidase activity"/>
    <property type="evidence" value="ECO:0007669"/>
    <property type="project" value="TreeGrafter"/>
</dbReference>
<dbReference type="GO" id="GO:0006979">
    <property type="term" value="P:response to oxidative stress"/>
    <property type="evidence" value="ECO:0007669"/>
    <property type="project" value="InterPro"/>
</dbReference>